<dbReference type="AlphaFoldDB" id="A0A9J5X4Q8"/>
<keyword evidence="2" id="KW-1185">Reference proteome</keyword>
<evidence type="ECO:0000313" key="1">
    <source>
        <dbReference type="EMBL" id="KAG5582024.1"/>
    </source>
</evidence>
<name>A0A9J5X4Q8_SOLCO</name>
<accession>A0A9J5X4Q8</accession>
<dbReference type="EMBL" id="JACXVP010000010">
    <property type="protein sequence ID" value="KAG5582024.1"/>
    <property type="molecule type" value="Genomic_DNA"/>
</dbReference>
<organism evidence="1 2">
    <name type="scientific">Solanum commersonii</name>
    <name type="common">Commerson's wild potato</name>
    <name type="synonym">Commerson's nightshade</name>
    <dbReference type="NCBI Taxonomy" id="4109"/>
    <lineage>
        <taxon>Eukaryota</taxon>
        <taxon>Viridiplantae</taxon>
        <taxon>Streptophyta</taxon>
        <taxon>Embryophyta</taxon>
        <taxon>Tracheophyta</taxon>
        <taxon>Spermatophyta</taxon>
        <taxon>Magnoliopsida</taxon>
        <taxon>eudicotyledons</taxon>
        <taxon>Gunneridae</taxon>
        <taxon>Pentapetalae</taxon>
        <taxon>asterids</taxon>
        <taxon>lamiids</taxon>
        <taxon>Solanales</taxon>
        <taxon>Solanaceae</taxon>
        <taxon>Solanoideae</taxon>
        <taxon>Solaneae</taxon>
        <taxon>Solanum</taxon>
    </lineage>
</organism>
<dbReference type="Proteomes" id="UP000824120">
    <property type="component" value="Chromosome 10"/>
</dbReference>
<evidence type="ECO:0000313" key="2">
    <source>
        <dbReference type="Proteomes" id="UP000824120"/>
    </source>
</evidence>
<dbReference type="OrthoDB" id="1822976at2759"/>
<protein>
    <submittedName>
        <fullName evidence="1">Uncharacterized protein</fullName>
    </submittedName>
</protein>
<sequence>MELQRLSLRLLSLASPVCKIRLVKCRSCKVEANRNNHKNVTPIKYEIMQANTKHVNNNTKFSTMKFSWQLDGHETLKAFIPLNRGLACLKTLVGTTPNPKHLTLPECSFPSTLPTASSGDIIDSSIVL</sequence>
<gene>
    <name evidence="1" type="ORF">H5410_052651</name>
</gene>
<comment type="caution">
    <text evidence="1">The sequence shown here is derived from an EMBL/GenBank/DDBJ whole genome shotgun (WGS) entry which is preliminary data.</text>
</comment>
<reference evidence="1 2" key="1">
    <citation type="submission" date="2020-09" db="EMBL/GenBank/DDBJ databases">
        <title>De no assembly of potato wild relative species, Solanum commersonii.</title>
        <authorList>
            <person name="Cho K."/>
        </authorList>
    </citation>
    <scope>NUCLEOTIDE SEQUENCE [LARGE SCALE GENOMIC DNA]</scope>
    <source>
        <strain evidence="1">LZ3.2</strain>
        <tissue evidence="1">Leaf</tissue>
    </source>
</reference>
<proteinExistence type="predicted"/>